<keyword evidence="3" id="KW-0732">Signal</keyword>
<dbReference type="InterPro" id="IPR055188">
    <property type="entry name" value="Choice_anch_I"/>
</dbReference>
<feature type="domain" description="Phytase-like" evidence="4">
    <location>
        <begin position="476"/>
        <end position="749"/>
    </location>
</feature>
<sequence length="840" mass="87625">MRFQRFAPAAALAIASLSFAAVASSTFPAFAAGTPQLFERTATYPVYLNVPAGVDPAAETVAEISTVTPDGNTVIYTDAAGKRIGFLDISTPAAPQGLGTVSLAELGHADDQPTSVAAYGDYVLVVIDETGGDFLNPKGRVDVLRVSDRTRVASIDLGGQPDSIAISHDGKVAIAMENQRDENRADVNGGLPQLPGGFIQTLDLTVGAPSTWTPTPINFLDASGAPLPIVAAAGLVSPEDPEPEYVSINSKNQLAVTLQENNGVAIIDLNTKQITNVWSAGQAIATNVDATKDGKISLTETVTASREPDAIGWVDDTHLATANEGDWKGGSRGWTVFSPSGEVLWDADGSFEQLAVEYGLYNDSRAGKKGTEPEGIAMATMNGVRYAFVASERSNFVAVYDMTNPASPKFVQTLFTTNGPEGILPIESRNMLVVSSETDDASVGVRASVNIFQIGATNDGQASIVSGPDANGMPIGWSALGALSADPADASRLYAASDIALKTSRIYSIASTASPAVIDRVIEVTNADGTPAKYDIEGLYARPDGGFWLASEGATGAENLIVRTDAAGNTLDTIALPAEVSGHIGKWGFEGITATTNAQGEEILYVAIQRPLWQDPTAKPLASLEGENTTRIGQYNTVTGTWNWIQYELEPTSMAGDWMGLSEITMLSDGRLAVIERDKLNGPNATVKRLYTVEVPDFGTGENQVIAAKKTLAFDALPVLQSTNGWTQEKLEGMTVRGDGQVCIVTDNDGLKDATGETVFRCIGTEAEVFGIEQPATATPAPTASATPSDTPAAETPAAEEAAGKDLAGTGADLGVAAGIAAFALGLLGLGSIAARRRNA</sequence>
<dbReference type="EMBL" id="JALXSQ010000030">
    <property type="protein sequence ID" value="MCT2043212.1"/>
    <property type="molecule type" value="Genomic_DNA"/>
</dbReference>
<protein>
    <submittedName>
        <fullName evidence="6">Esterase-like activity of phytase family protein</fullName>
    </submittedName>
</protein>
<evidence type="ECO:0000256" key="2">
    <source>
        <dbReference type="SAM" id="Phobius"/>
    </source>
</evidence>
<dbReference type="InterPro" id="IPR011044">
    <property type="entry name" value="Quino_amine_DH_bsu"/>
</dbReference>
<dbReference type="PANTHER" id="PTHR46928:SF1">
    <property type="entry name" value="MESENCHYME-SPECIFIC CELL SURFACE GLYCOPROTEIN"/>
    <property type="match status" value="1"/>
</dbReference>
<feature type="region of interest" description="Disordered" evidence="1">
    <location>
        <begin position="773"/>
        <end position="802"/>
    </location>
</feature>
<gene>
    <name evidence="6" type="ORF">M3D15_07700</name>
</gene>
<evidence type="ECO:0000259" key="5">
    <source>
        <dbReference type="Pfam" id="PF22494"/>
    </source>
</evidence>
<dbReference type="Pfam" id="PF22494">
    <property type="entry name" value="choice_anch_I"/>
    <property type="match status" value="2"/>
</dbReference>
<evidence type="ECO:0000313" key="6">
    <source>
        <dbReference type="EMBL" id="MCT2043212.1"/>
    </source>
</evidence>
<accession>A0ABT2HY23</accession>
<evidence type="ECO:0000313" key="7">
    <source>
        <dbReference type="Proteomes" id="UP001525379"/>
    </source>
</evidence>
<organism evidence="6 7">
    <name type="scientific">Pseudoclavibacter albus</name>
    <dbReference type="NCBI Taxonomy" id="272241"/>
    <lineage>
        <taxon>Bacteria</taxon>
        <taxon>Bacillati</taxon>
        <taxon>Actinomycetota</taxon>
        <taxon>Actinomycetes</taxon>
        <taxon>Micrococcales</taxon>
        <taxon>Microbacteriaceae</taxon>
        <taxon>Pseudoclavibacter</taxon>
    </lineage>
</organism>
<dbReference type="RefSeq" id="WP_260104449.1">
    <property type="nucleotide sequence ID" value="NZ_JALXSQ010000030.1"/>
</dbReference>
<dbReference type="Gene3D" id="2.130.10.10">
    <property type="entry name" value="YVTN repeat-like/Quinoprotein amine dehydrogenase"/>
    <property type="match status" value="2"/>
</dbReference>
<feature type="transmembrane region" description="Helical" evidence="2">
    <location>
        <begin position="814"/>
        <end position="835"/>
    </location>
</feature>
<dbReference type="PANTHER" id="PTHR46928">
    <property type="entry name" value="MESENCHYME-SPECIFIC CELL SURFACE GLYCOPROTEIN"/>
    <property type="match status" value="1"/>
</dbReference>
<proteinExistence type="predicted"/>
<keyword evidence="7" id="KW-1185">Reference proteome</keyword>
<feature type="domain" description="Choice-of-anchor I" evidence="5">
    <location>
        <begin position="363"/>
        <end position="412"/>
    </location>
</feature>
<feature type="signal peptide" evidence="3">
    <location>
        <begin position="1"/>
        <end position="31"/>
    </location>
</feature>
<feature type="compositionally biased region" description="Low complexity" evidence="1">
    <location>
        <begin position="775"/>
        <end position="801"/>
    </location>
</feature>
<evidence type="ECO:0000256" key="3">
    <source>
        <dbReference type="SAM" id="SignalP"/>
    </source>
</evidence>
<dbReference type="InterPro" id="IPR027372">
    <property type="entry name" value="Phytase-like_dom"/>
</dbReference>
<dbReference type="InterPro" id="IPR015943">
    <property type="entry name" value="WD40/YVTN_repeat-like_dom_sf"/>
</dbReference>
<feature type="domain" description="Choice-of-anchor I" evidence="5">
    <location>
        <begin position="59"/>
        <end position="327"/>
    </location>
</feature>
<dbReference type="InterPro" id="IPR052956">
    <property type="entry name" value="Mesenchyme-surface_protein"/>
</dbReference>
<keyword evidence="2" id="KW-1133">Transmembrane helix</keyword>
<evidence type="ECO:0000259" key="4">
    <source>
        <dbReference type="Pfam" id="PF13449"/>
    </source>
</evidence>
<feature type="chain" id="PRO_5045799328" evidence="3">
    <location>
        <begin position="32"/>
        <end position="840"/>
    </location>
</feature>
<dbReference type="SUPFAM" id="SSF50969">
    <property type="entry name" value="YVTN repeat-like/Quinoprotein amine dehydrogenase"/>
    <property type="match status" value="2"/>
</dbReference>
<keyword evidence="2" id="KW-0812">Transmembrane</keyword>
<name>A0ABT2HY23_9MICO</name>
<comment type="caution">
    <text evidence="6">The sequence shown here is derived from an EMBL/GenBank/DDBJ whole genome shotgun (WGS) entry which is preliminary data.</text>
</comment>
<evidence type="ECO:0000256" key="1">
    <source>
        <dbReference type="SAM" id="MobiDB-lite"/>
    </source>
</evidence>
<reference evidence="6 7" key="1">
    <citation type="submission" date="2022-04" db="EMBL/GenBank/DDBJ databases">
        <title>Human microbiome associated bacterial genomes.</title>
        <authorList>
            <person name="Sandstrom S."/>
            <person name="Salamzade R."/>
            <person name="Kalan L.R."/>
        </authorList>
    </citation>
    <scope>NUCLEOTIDE SEQUENCE [LARGE SCALE GENOMIC DNA]</scope>
    <source>
        <strain evidence="7">p3-SID1799</strain>
    </source>
</reference>
<keyword evidence="2" id="KW-0472">Membrane</keyword>
<dbReference type="Pfam" id="PF13449">
    <property type="entry name" value="Phytase-like"/>
    <property type="match status" value="1"/>
</dbReference>
<dbReference type="Proteomes" id="UP001525379">
    <property type="component" value="Unassembled WGS sequence"/>
</dbReference>